<dbReference type="OrthoDB" id="10491583at2759"/>
<dbReference type="EMBL" id="MCGO01000024">
    <property type="protein sequence ID" value="ORY43637.1"/>
    <property type="molecule type" value="Genomic_DNA"/>
</dbReference>
<comment type="caution">
    <text evidence="2">The sequence shown here is derived from an EMBL/GenBank/DDBJ whole genome shotgun (WGS) entry which is preliminary data.</text>
</comment>
<keyword evidence="3" id="KW-1185">Reference proteome</keyword>
<feature type="transmembrane region" description="Helical" evidence="1">
    <location>
        <begin position="82"/>
        <end position="103"/>
    </location>
</feature>
<gene>
    <name evidence="2" type="ORF">BCR33DRAFT_717323</name>
</gene>
<reference evidence="2 3" key="1">
    <citation type="submission" date="2016-07" db="EMBL/GenBank/DDBJ databases">
        <title>Pervasive Adenine N6-methylation of Active Genes in Fungi.</title>
        <authorList>
            <consortium name="DOE Joint Genome Institute"/>
            <person name="Mondo S.J."/>
            <person name="Dannebaum R.O."/>
            <person name="Kuo R.C."/>
            <person name="Labutti K."/>
            <person name="Haridas S."/>
            <person name="Kuo A."/>
            <person name="Salamov A."/>
            <person name="Ahrendt S.R."/>
            <person name="Lipzen A."/>
            <person name="Sullivan W."/>
            <person name="Andreopoulos W.B."/>
            <person name="Clum A."/>
            <person name="Lindquist E."/>
            <person name="Daum C."/>
            <person name="Ramamoorthy G.K."/>
            <person name="Gryganskyi A."/>
            <person name="Culley D."/>
            <person name="Magnuson J.K."/>
            <person name="James T.Y."/>
            <person name="O'Malley M.A."/>
            <person name="Stajich J.E."/>
            <person name="Spatafora J.W."/>
            <person name="Visel A."/>
            <person name="Grigoriev I.V."/>
        </authorList>
    </citation>
    <scope>NUCLEOTIDE SEQUENCE [LARGE SCALE GENOMIC DNA]</scope>
    <source>
        <strain evidence="2 3">JEL800</strain>
    </source>
</reference>
<organism evidence="2 3">
    <name type="scientific">Rhizoclosmatium globosum</name>
    <dbReference type="NCBI Taxonomy" id="329046"/>
    <lineage>
        <taxon>Eukaryota</taxon>
        <taxon>Fungi</taxon>
        <taxon>Fungi incertae sedis</taxon>
        <taxon>Chytridiomycota</taxon>
        <taxon>Chytridiomycota incertae sedis</taxon>
        <taxon>Chytridiomycetes</taxon>
        <taxon>Chytridiales</taxon>
        <taxon>Chytriomycetaceae</taxon>
        <taxon>Rhizoclosmatium</taxon>
    </lineage>
</organism>
<proteinExistence type="predicted"/>
<accession>A0A1Y2C9Q5</accession>
<evidence type="ECO:0000313" key="2">
    <source>
        <dbReference type="EMBL" id="ORY43637.1"/>
    </source>
</evidence>
<dbReference type="AlphaFoldDB" id="A0A1Y2C9Q5"/>
<evidence type="ECO:0000256" key="1">
    <source>
        <dbReference type="SAM" id="Phobius"/>
    </source>
</evidence>
<protein>
    <submittedName>
        <fullName evidence="2">Uncharacterized protein</fullName>
    </submittedName>
</protein>
<evidence type="ECO:0000313" key="3">
    <source>
        <dbReference type="Proteomes" id="UP000193642"/>
    </source>
</evidence>
<keyword evidence="1" id="KW-0472">Membrane</keyword>
<name>A0A1Y2C9Q5_9FUNG</name>
<keyword evidence="1" id="KW-0812">Transmembrane</keyword>
<keyword evidence="1" id="KW-1133">Transmembrane helix</keyword>
<sequence>MHAINVTDSSVPLKFDYIPATANETSSLDMLISERVDAPVPEYTNSRSVRNRSSLLAVLDMDIASIEPKLDSIRLGKNYGAIVRLCTILTYMLLSFVSVFGLSKISRDYLWFGMFGMFWIVPVGCIVSFMQTKVQHPFIWNQKDEGIRLEWKLEVSHHSTLQILVKRVSGESEDEEAPTYKTIIQ</sequence>
<feature type="transmembrane region" description="Helical" evidence="1">
    <location>
        <begin position="109"/>
        <end position="130"/>
    </location>
</feature>
<dbReference type="Proteomes" id="UP000193642">
    <property type="component" value="Unassembled WGS sequence"/>
</dbReference>